<dbReference type="EMBL" id="ASHR01000035">
    <property type="protein sequence ID" value="ERG63281.1"/>
    <property type="molecule type" value="Genomic_DNA"/>
</dbReference>
<evidence type="ECO:0000313" key="6">
    <source>
        <dbReference type="EMBL" id="ERG63281.1"/>
    </source>
</evidence>
<comment type="caution">
    <text evidence="6">The sequence shown here is derived from an EMBL/GenBank/DDBJ whole genome shotgun (WGS) entry which is preliminary data.</text>
</comment>
<organism evidence="6 7">
    <name type="scientific">Agrococcus pavilionensis RW1</name>
    <dbReference type="NCBI Taxonomy" id="1330458"/>
    <lineage>
        <taxon>Bacteria</taxon>
        <taxon>Bacillati</taxon>
        <taxon>Actinomycetota</taxon>
        <taxon>Actinomycetes</taxon>
        <taxon>Micrococcales</taxon>
        <taxon>Microbacteriaceae</taxon>
        <taxon>Agrococcus</taxon>
    </lineage>
</organism>
<feature type="compositionally biased region" description="Basic and acidic residues" evidence="4">
    <location>
        <begin position="14"/>
        <end position="24"/>
    </location>
</feature>
<feature type="region of interest" description="Disordered" evidence="4">
    <location>
        <begin position="1"/>
        <end position="24"/>
    </location>
</feature>
<dbReference type="RefSeq" id="WP_021011522.1">
    <property type="nucleotide sequence ID" value="NZ_ASHR01000035.1"/>
</dbReference>
<keyword evidence="2" id="KW-0238">DNA-binding</keyword>
<name>U1MN49_9MICO</name>
<dbReference type="InterPro" id="IPR001845">
    <property type="entry name" value="HTH_ArsR_DNA-bd_dom"/>
</dbReference>
<evidence type="ECO:0000256" key="2">
    <source>
        <dbReference type="ARBA" id="ARBA00023125"/>
    </source>
</evidence>
<dbReference type="PANTHER" id="PTHR33154:SF15">
    <property type="entry name" value="REGULATORY PROTEIN ARSR"/>
    <property type="match status" value="1"/>
</dbReference>
<dbReference type="Pfam" id="PF12840">
    <property type="entry name" value="HTH_20"/>
    <property type="match status" value="1"/>
</dbReference>
<dbReference type="SMART" id="SM00418">
    <property type="entry name" value="HTH_ARSR"/>
    <property type="match status" value="1"/>
</dbReference>
<dbReference type="CDD" id="cd00090">
    <property type="entry name" value="HTH_ARSR"/>
    <property type="match status" value="1"/>
</dbReference>
<evidence type="ECO:0000256" key="1">
    <source>
        <dbReference type="ARBA" id="ARBA00023015"/>
    </source>
</evidence>
<keyword evidence="7" id="KW-1185">Reference proteome</keyword>
<dbReference type="InterPro" id="IPR051081">
    <property type="entry name" value="HTH_MetalResp_TranReg"/>
</dbReference>
<dbReference type="InterPro" id="IPR036388">
    <property type="entry name" value="WH-like_DNA-bd_sf"/>
</dbReference>
<protein>
    <recommendedName>
        <fullName evidence="5">HTH arsR-type domain-containing protein</fullName>
    </recommendedName>
</protein>
<dbReference type="InterPro" id="IPR036390">
    <property type="entry name" value="WH_DNA-bd_sf"/>
</dbReference>
<keyword evidence="1" id="KW-0805">Transcription regulation</keyword>
<accession>U1MN49</accession>
<dbReference type="AlphaFoldDB" id="U1MN49"/>
<dbReference type="Proteomes" id="UP000016462">
    <property type="component" value="Unassembled WGS sequence"/>
</dbReference>
<evidence type="ECO:0000256" key="4">
    <source>
        <dbReference type="SAM" id="MobiDB-lite"/>
    </source>
</evidence>
<dbReference type="GO" id="GO:0003700">
    <property type="term" value="F:DNA-binding transcription factor activity"/>
    <property type="evidence" value="ECO:0007669"/>
    <property type="project" value="InterPro"/>
</dbReference>
<feature type="region of interest" description="Disordered" evidence="4">
    <location>
        <begin position="178"/>
        <end position="209"/>
    </location>
</feature>
<proteinExistence type="predicted"/>
<feature type="domain" description="HTH arsR-type" evidence="5">
    <location>
        <begin position="30"/>
        <end position="109"/>
    </location>
</feature>
<dbReference type="Gene3D" id="1.10.10.10">
    <property type="entry name" value="Winged helix-like DNA-binding domain superfamily/Winged helix DNA-binding domain"/>
    <property type="match status" value="1"/>
</dbReference>
<evidence type="ECO:0000256" key="3">
    <source>
        <dbReference type="ARBA" id="ARBA00023163"/>
    </source>
</evidence>
<sequence>MAEETDVQGAAEQAARRKADMPDLRSSDPALLRALAHPLRVEILSVIDELGEATATQIAERVGESPSNCSFHLRTLAKVGFIERCEAQGTSKPWRAVHRSRDLRPDPADPASIRTSATIGALYVQHEAARVVDFFTKHGAEGEWIEGTTVNLSTFWATPAELKELAEAIAKVTERFHGREADPATRPSGSRKAHFFATLNPDLDGEPTP</sequence>
<keyword evidence="3" id="KW-0804">Transcription</keyword>
<dbReference type="GO" id="GO:0003677">
    <property type="term" value="F:DNA binding"/>
    <property type="evidence" value="ECO:0007669"/>
    <property type="project" value="UniProtKB-KW"/>
</dbReference>
<reference evidence="6 7" key="1">
    <citation type="journal article" date="2013" name="Genome Announc.">
        <title>First draft genome sequence from a member of the genus agrococcus, isolated from modern microbialites.</title>
        <authorList>
            <person name="White R.A.III."/>
            <person name="Grassa C.J."/>
            <person name="Suttle C.A."/>
        </authorList>
    </citation>
    <scope>NUCLEOTIDE SEQUENCE [LARGE SCALE GENOMIC DNA]</scope>
    <source>
        <strain evidence="6 7">RW1</strain>
    </source>
</reference>
<gene>
    <name evidence="6" type="ORF">L332_02285</name>
</gene>
<dbReference type="OrthoDB" id="7945987at2"/>
<dbReference type="SUPFAM" id="SSF46785">
    <property type="entry name" value="Winged helix' DNA-binding domain"/>
    <property type="match status" value="1"/>
</dbReference>
<evidence type="ECO:0000259" key="5">
    <source>
        <dbReference type="SMART" id="SM00418"/>
    </source>
</evidence>
<evidence type="ECO:0000313" key="7">
    <source>
        <dbReference type="Proteomes" id="UP000016462"/>
    </source>
</evidence>
<dbReference type="PANTHER" id="PTHR33154">
    <property type="entry name" value="TRANSCRIPTIONAL REGULATOR, ARSR FAMILY"/>
    <property type="match status" value="1"/>
</dbReference>
<dbReference type="InterPro" id="IPR011991">
    <property type="entry name" value="ArsR-like_HTH"/>
</dbReference>